<accession>T1C4C3</accession>
<evidence type="ECO:0000313" key="1">
    <source>
        <dbReference type="EMBL" id="EQD60975.1"/>
    </source>
</evidence>
<dbReference type="EMBL" id="AUZX01007038">
    <property type="protein sequence ID" value="EQD60975.1"/>
    <property type="molecule type" value="Genomic_DNA"/>
</dbReference>
<feature type="non-terminal residue" evidence="1">
    <location>
        <position position="1"/>
    </location>
</feature>
<feature type="non-terminal residue" evidence="1">
    <location>
        <position position="195"/>
    </location>
</feature>
<sequence>TARQAVIQRIVELILERKHQCGSLTPSGSLAQFLRAIGQRFSLHVFTLNYDDLSDEALPNAFDGFTGTVNDGGRTDLRAFCPEAFVRRYWQEPLVLTHLHGSVRFGYSLLSAQDEPVRYDRPCDALETLKGMSVSDKLSYGSIVSAAPIISGLHKAAKLVQNPVPYGYYFRALMDSLVRTPRLLVVGYGGRDDHL</sequence>
<protein>
    <submittedName>
        <fullName evidence="1">Uncharacterized protein</fullName>
    </submittedName>
</protein>
<organism evidence="1">
    <name type="scientific">mine drainage metagenome</name>
    <dbReference type="NCBI Taxonomy" id="410659"/>
    <lineage>
        <taxon>unclassified sequences</taxon>
        <taxon>metagenomes</taxon>
        <taxon>ecological metagenomes</taxon>
    </lineage>
</organism>
<proteinExistence type="predicted"/>
<dbReference type="AlphaFoldDB" id="T1C4C3"/>
<gene>
    <name evidence="1" type="ORF">B1A_09883</name>
</gene>
<reference evidence="1" key="2">
    <citation type="journal article" date="2014" name="ISME J.">
        <title>Microbial stratification in low pH oxic and suboxic macroscopic growths along an acid mine drainage.</title>
        <authorList>
            <person name="Mendez-Garcia C."/>
            <person name="Mesa V."/>
            <person name="Sprenger R.R."/>
            <person name="Richter M."/>
            <person name="Diez M.S."/>
            <person name="Solano J."/>
            <person name="Bargiela R."/>
            <person name="Golyshina O.V."/>
            <person name="Manteca A."/>
            <person name="Ramos J.L."/>
            <person name="Gallego J.R."/>
            <person name="Llorente I."/>
            <person name="Martins Dos Santos V.A."/>
            <person name="Jensen O.N."/>
            <person name="Pelaez A.I."/>
            <person name="Sanchez J."/>
            <person name="Ferrer M."/>
        </authorList>
    </citation>
    <scope>NUCLEOTIDE SEQUENCE</scope>
</reference>
<comment type="caution">
    <text evidence="1">The sequence shown here is derived from an EMBL/GenBank/DDBJ whole genome shotgun (WGS) entry which is preliminary data.</text>
</comment>
<name>T1C4C3_9ZZZZ</name>
<reference evidence="1" key="1">
    <citation type="submission" date="2013-08" db="EMBL/GenBank/DDBJ databases">
        <authorList>
            <person name="Mendez C."/>
            <person name="Richter M."/>
            <person name="Ferrer M."/>
            <person name="Sanchez J."/>
        </authorList>
    </citation>
    <scope>NUCLEOTIDE SEQUENCE</scope>
</reference>